<proteinExistence type="predicted"/>
<comment type="caution">
    <text evidence="1">The sequence shown here is derived from an EMBL/GenBank/DDBJ whole genome shotgun (WGS) entry which is preliminary data.</text>
</comment>
<reference evidence="1 2" key="1">
    <citation type="submission" date="2018-03" db="EMBL/GenBank/DDBJ databases">
        <title>Aeromonas veronii whole genome sequencing and analysis.</title>
        <authorList>
            <person name="Xie H."/>
            <person name="Liu T."/>
            <person name="Wang K."/>
        </authorList>
    </citation>
    <scope>NUCLEOTIDE SEQUENCE [LARGE SCALE GENOMIC DNA]</scope>
    <source>
        <strain evidence="1 2">XH.VA.1</strain>
    </source>
</reference>
<dbReference type="RefSeq" id="WP_107684761.1">
    <property type="nucleotide sequence ID" value="NZ_PZKL01000045.1"/>
</dbReference>
<dbReference type="AlphaFoldDB" id="A0A2T4MX34"/>
<sequence length="215" mass="24527">MLLKRVFFGDQDRAPSKREMKLKETLELAVRALFDYTSLYGADDKDESVYLAYKELCRDFNFDECCNLDEALGIRTRKDSNPNLVVISSKIATRMDATSIDENALIEKLLNPKNNKNGDDFLFLSSLKPIQLTRDNTWGYDVVLNSIECSYRGDEIALTRSGLSLFKKTERLSVFDVAISISGCIEKRTKNGTIRLLRRSTNSAINLDKNWTIED</sequence>
<gene>
    <name evidence="1" type="ORF">DAA48_22145</name>
</gene>
<accession>A0A2T4MX34</accession>
<evidence type="ECO:0000313" key="2">
    <source>
        <dbReference type="Proteomes" id="UP000241986"/>
    </source>
</evidence>
<organism evidence="1 2">
    <name type="scientific">Aeromonas veronii</name>
    <dbReference type="NCBI Taxonomy" id="654"/>
    <lineage>
        <taxon>Bacteria</taxon>
        <taxon>Pseudomonadati</taxon>
        <taxon>Pseudomonadota</taxon>
        <taxon>Gammaproteobacteria</taxon>
        <taxon>Aeromonadales</taxon>
        <taxon>Aeromonadaceae</taxon>
        <taxon>Aeromonas</taxon>
    </lineage>
</organism>
<name>A0A2T4MX34_AERVE</name>
<protein>
    <submittedName>
        <fullName evidence="1">Uncharacterized protein</fullName>
    </submittedName>
</protein>
<dbReference type="Proteomes" id="UP000241986">
    <property type="component" value="Unassembled WGS sequence"/>
</dbReference>
<dbReference type="EMBL" id="PZKL01000045">
    <property type="protein sequence ID" value="PTH79135.1"/>
    <property type="molecule type" value="Genomic_DNA"/>
</dbReference>
<evidence type="ECO:0000313" key="1">
    <source>
        <dbReference type="EMBL" id="PTH79135.1"/>
    </source>
</evidence>